<feature type="signal peptide" evidence="2">
    <location>
        <begin position="1"/>
        <end position="21"/>
    </location>
</feature>
<dbReference type="GO" id="GO:0016042">
    <property type="term" value="P:lipid catabolic process"/>
    <property type="evidence" value="ECO:0007669"/>
    <property type="project" value="InterPro"/>
</dbReference>
<dbReference type="OrthoDB" id="9974421at2759"/>
<evidence type="ECO:0000313" key="4">
    <source>
        <dbReference type="Proteomes" id="UP000078512"/>
    </source>
</evidence>
<dbReference type="InterPro" id="IPR029058">
    <property type="entry name" value="AB_hydrolase_fold"/>
</dbReference>
<dbReference type="Proteomes" id="UP000078512">
    <property type="component" value="Unassembled WGS sequence"/>
</dbReference>
<keyword evidence="4" id="KW-1185">Reference proteome</keyword>
<keyword evidence="2" id="KW-0732">Signal</keyword>
<evidence type="ECO:0000256" key="2">
    <source>
        <dbReference type="SAM" id="SignalP"/>
    </source>
</evidence>
<dbReference type="Pfam" id="PF01674">
    <property type="entry name" value="Lipase_2"/>
    <property type="match status" value="1"/>
</dbReference>
<sequence>MRANTLLLTIAISLLLSSANAAPAPIPIPGTSESLEVIKIDTAQPTPPSDLVHTVEAALGSIADIFLGVSSPKSDQTDWSCQLTDEHPNPVIMLHGLIAPSFTSWRVMAERLSEEGYCVYQLKYGMIPGFETIGGLTDIRESAKELDAFITKVLATTSSPSTQKVDLIGHSEGTVLARYYLKFLDRQGQPQQNVEEDNTDQKTHQERPGRVRSLVSIAPVGKGTSVQGLVSMTQVLGVFDFLKDAVQQYCAACVQLLEGSELMKALYGDDGLQAEVPGVRYLNIVTSRDNMVTPFTNGVMTFPEALESTSVERVGVEAKAPWLQNLVIENHCDFNPEHSNHFGIFQSPFAFHATNAFLSSDSSTLDATIPCTDTSSS</sequence>
<feature type="chain" id="PRO_5008276415" evidence="2">
    <location>
        <begin position="22"/>
        <end position="377"/>
    </location>
</feature>
<organism evidence="3 4">
    <name type="scientific">Linnemannia elongata AG-77</name>
    <dbReference type="NCBI Taxonomy" id="1314771"/>
    <lineage>
        <taxon>Eukaryota</taxon>
        <taxon>Fungi</taxon>
        <taxon>Fungi incertae sedis</taxon>
        <taxon>Mucoromycota</taxon>
        <taxon>Mortierellomycotina</taxon>
        <taxon>Mortierellomycetes</taxon>
        <taxon>Mortierellales</taxon>
        <taxon>Mortierellaceae</taxon>
        <taxon>Linnemannia</taxon>
    </lineage>
</organism>
<accession>A0A197JYK8</accession>
<gene>
    <name evidence="3" type="ORF">K457DRAFT_18662</name>
</gene>
<dbReference type="SUPFAM" id="SSF53474">
    <property type="entry name" value="alpha/beta-Hydrolases"/>
    <property type="match status" value="1"/>
</dbReference>
<dbReference type="AlphaFoldDB" id="A0A197JYK8"/>
<keyword evidence="3" id="KW-0378">Hydrolase</keyword>
<proteinExistence type="predicted"/>
<dbReference type="EMBL" id="KV442036">
    <property type="protein sequence ID" value="OAQ30310.1"/>
    <property type="molecule type" value="Genomic_DNA"/>
</dbReference>
<feature type="region of interest" description="Disordered" evidence="1">
    <location>
        <begin position="189"/>
        <end position="209"/>
    </location>
</feature>
<reference evidence="3 4" key="1">
    <citation type="submission" date="2016-05" db="EMBL/GenBank/DDBJ databases">
        <title>Genome sequencing reveals origins of a unique bacterial endosymbiosis in the earliest lineages of terrestrial Fungi.</title>
        <authorList>
            <consortium name="DOE Joint Genome Institute"/>
            <person name="Uehling J."/>
            <person name="Gryganskyi A."/>
            <person name="Hameed K."/>
            <person name="Tschaplinski T."/>
            <person name="Misztal P."/>
            <person name="Wu S."/>
            <person name="Desiro A."/>
            <person name="Vande Pol N."/>
            <person name="Du Z.-Y."/>
            <person name="Zienkiewicz A."/>
            <person name="Zienkiewicz K."/>
            <person name="Morin E."/>
            <person name="Tisserant E."/>
            <person name="Splivallo R."/>
            <person name="Hainaut M."/>
            <person name="Henrissat B."/>
            <person name="Ohm R."/>
            <person name="Kuo A."/>
            <person name="Yan J."/>
            <person name="Lipzen A."/>
            <person name="Nolan M."/>
            <person name="Labutti K."/>
            <person name="Barry K."/>
            <person name="Goldstein A."/>
            <person name="Labbe J."/>
            <person name="Schadt C."/>
            <person name="Tuskan G."/>
            <person name="Grigoriev I."/>
            <person name="Martin F."/>
            <person name="Vilgalys R."/>
            <person name="Bonito G."/>
        </authorList>
    </citation>
    <scope>NUCLEOTIDE SEQUENCE [LARGE SCALE GENOMIC DNA]</scope>
    <source>
        <strain evidence="3 4">AG-77</strain>
    </source>
</reference>
<dbReference type="InterPro" id="IPR002918">
    <property type="entry name" value="Lipase_EstA/Esterase_EstB"/>
</dbReference>
<evidence type="ECO:0000313" key="3">
    <source>
        <dbReference type="EMBL" id="OAQ30310.1"/>
    </source>
</evidence>
<feature type="compositionally biased region" description="Basic and acidic residues" evidence="1">
    <location>
        <begin position="199"/>
        <end position="209"/>
    </location>
</feature>
<protein>
    <submittedName>
        <fullName evidence="3">Alpha/beta-hydrolase</fullName>
    </submittedName>
</protein>
<name>A0A197JYK8_9FUNG</name>
<dbReference type="GO" id="GO:0016787">
    <property type="term" value="F:hydrolase activity"/>
    <property type="evidence" value="ECO:0007669"/>
    <property type="project" value="UniProtKB-KW"/>
</dbReference>
<evidence type="ECO:0000256" key="1">
    <source>
        <dbReference type="SAM" id="MobiDB-lite"/>
    </source>
</evidence>
<dbReference type="Gene3D" id="3.40.50.1820">
    <property type="entry name" value="alpha/beta hydrolase"/>
    <property type="match status" value="1"/>
</dbReference>